<reference evidence="2 3" key="2">
    <citation type="journal article" date="2011" name="ISME J.">
        <title>RNA-seq reveals cooperative metabolic interactions between two termite-gut spirochete species in co-culture.</title>
        <authorList>
            <person name="Rosenthal A.Z."/>
            <person name="Matson E.G."/>
            <person name="Eldar A."/>
            <person name="Leadbetter J.R."/>
        </authorList>
    </citation>
    <scope>NUCLEOTIDE SEQUENCE [LARGE SCALE GENOMIC DNA]</scope>
    <source>
        <strain evidence="3">ATCC BAA-888 / DSM 13862 / ZAS-9</strain>
    </source>
</reference>
<protein>
    <submittedName>
        <fullName evidence="2">Transaldolase</fullName>
    </submittedName>
</protein>
<dbReference type="PANTHER" id="PTHR10683:SF31">
    <property type="entry name" value="TRANSALDOLASE"/>
    <property type="match status" value="1"/>
</dbReference>
<dbReference type="InterPro" id="IPR013785">
    <property type="entry name" value="Aldolase_TIM"/>
</dbReference>
<keyword evidence="1" id="KW-0704">Schiff base</keyword>
<gene>
    <name evidence="2" type="ordered locus">TREAZ_2304</name>
</gene>
<dbReference type="Gene3D" id="3.20.20.70">
    <property type="entry name" value="Aldolase class I"/>
    <property type="match status" value="1"/>
</dbReference>
<organism evidence="2 3">
    <name type="scientific">Leadbettera azotonutricia (strain ATCC BAA-888 / DSM 13862 / ZAS-9)</name>
    <name type="common">Treponema azotonutricium</name>
    <dbReference type="NCBI Taxonomy" id="545695"/>
    <lineage>
        <taxon>Bacteria</taxon>
        <taxon>Pseudomonadati</taxon>
        <taxon>Spirochaetota</taxon>
        <taxon>Spirochaetia</taxon>
        <taxon>Spirochaetales</taxon>
        <taxon>Breznakiellaceae</taxon>
        <taxon>Leadbettera</taxon>
    </lineage>
</organism>
<dbReference type="RefSeq" id="WP_015709750.1">
    <property type="nucleotide sequence ID" value="NC_015577.1"/>
</dbReference>
<proteinExistence type="predicted"/>
<dbReference type="InterPro" id="IPR001585">
    <property type="entry name" value="TAL/FSA"/>
</dbReference>
<evidence type="ECO:0000313" key="2">
    <source>
        <dbReference type="EMBL" id="AEF81474.1"/>
    </source>
</evidence>
<sequence length="364" mass="41184">MNDIKGKSPLHTMTLTSPTEFWNDSCSVSELTYAMENGAVGGTSNPLIVGEVLKKELDAWKPRIVEIYEQNPTASEEFIAWRIMEEITVKASKLLLPLYEKSKGHNGRISIQTNAQNYRNPQAMVEQAVHFNTLYPNNNIKLPATKAGIEAVEELSYRGISVNATVSFTVPQYVAVAEAVERGLKRREKEGKDVSSMSPVCTLMVGRLDDWLKVVANKKGIVTDPAYLEWAGVAAAKRAYTLYKERGYRARVLNAAYRNHFHWSEFIGGEMAMTITCDWQKRFNSSDVEVKNRIDDPVDPKIIHELEKKFPDFHRAYDEKGMKPEEFEYFGATRRTLRSFIAGYTDLLGVIRGIMITDPDVKGE</sequence>
<evidence type="ECO:0000256" key="1">
    <source>
        <dbReference type="ARBA" id="ARBA00023270"/>
    </source>
</evidence>
<dbReference type="Proteomes" id="UP000009222">
    <property type="component" value="Chromosome"/>
</dbReference>
<dbReference type="STRING" id="545695.TREAZ_2304"/>
<name>F5Y803_LEAAZ</name>
<dbReference type="eggNOG" id="COG0176">
    <property type="taxonomic scope" value="Bacteria"/>
</dbReference>
<dbReference type="GO" id="GO:0005975">
    <property type="term" value="P:carbohydrate metabolic process"/>
    <property type="evidence" value="ECO:0007669"/>
    <property type="project" value="InterPro"/>
</dbReference>
<dbReference type="AlphaFoldDB" id="F5Y803"/>
<dbReference type="SUPFAM" id="SSF51569">
    <property type="entry name" value="Aldolase"/>
    <property type="match status" value="1"/>
</dbReference>
<dbReference type="Pfam" id="PF00923">
    <property type="entry name" value="TAL_FSA"/>
    <property type="match status" value="1"/>
</dbReference>
<keyword evidence="3" id="KW-1185">Reference proteome</keyword>
<dbReference type="EMBL" id="CP001841">
    <property type="protein sequence ID" value="AEF81474.1"/>
    <property type="molecule type" value="Genomic_DNA"/>
</dbReference>
<reference evidence="3" key="1">
    <citation type="submission" date="2009-12" db="EMBL/GenBank/DDBJ databases">
        <title>Complete sequence of Treponema azotonutricium strain ZAS-9.</title>
        <authorList>
            <person name="Tetu S.G."/>
            <person name="Matson E."/>
            <person name="Ren Q."/>
            <person name="Seshadri R."/>
            <person name="Elbourne L."/>
            <person name="Hassan K.A."/>
            <person name="Durkin A."/>
            <person name="Radune D."/>
            <person name="Mohamoud Y."/>
            <person name="Shay R."/>
            <person name="Jin S."/>
            <person name="Zhang X."/>
            <person name="Lucey K."/>
            <person name="Ballor N.R."/>
            <person name="Ottesen E."/>
            <person name="Rosenthal R."/>
            <person name="Allen A."/>
            <person name="Leadbetter J.R."/>
            <person name="Paulsen I.T."/>
        </authorList>
    </citation>
    <scope>NUCLEOTIDE SEQUENCE [LARGE SCALE GENOMIC DNA]</scope>
    <source>
        <strain evidence="3">ATCC BAA-888 / DSM 13862 / ZAS-9</strain>
    </source>
</reference>
<dbReference type="PANTHER" id="PTHR10683">
    <property type="entry name" value="TRANSALDOLASE"/>
    <property type="match status" value="1"/>
</dbReference>
<dbReference type="KEGG" id="taz:TREAZ_2304"/>
<dbReference type="InParanoid" id="F5Y803"/>
<dbReference type="HOGENOM" id="CLU_065803_0_0_12"/>
<evidence type="ECO:0000313" key="3">
    <source>
        <dbReference type="Proteomes" id="UP000009222"/>
    </source>
</evidence>
<accession>F5Y803</accession>